<gene>
    <name evidence="5" type="ORF">HBH25_02855</name>
</gene>
<dbReference type="Gene3D" id="2.60.120.10">
    <property type="entry name" value="Jelly Rolls"/>
    <property type="match status" value="1"/>
</dbReference>
<evidence type="ECO:0000313" key="5">
    <source>
        <dbReference type="EMBL" id="NJO99803.1"/>
    </source>
</evidence>
<dbReference type="InterPro" id="IPR003313">
    <property type="entry name" value="AraC-bd"/>
</dbReference>
<organism evidence="5 6">
    <name type="scientific">Pseudomonas quercus</name>
    <dbReference type="NCBI Taxonomy" id="2722792"/>
    <lineage>
        <taxon>Bacteria</taxon>
        <taxon>Pseudomonadati</taxon>
        <taxon>Pseudomonadota</taxon>
        <taxon>Gammaproteobacteria</taxon>
        <taxon>Pseudomonadales</taxon>
        <taxon>Pseudomonadaceae</taxon>
        <taxon>Pseudomonas</taxon>
    </lineage>
</organism>
<evidence type="ECO:0000313" key="6">
    <source>
        <dbReference type="Proteomes" id="UP000746535"/>
    </source>
</evidence>
<dbReference type="Gene3D" id="1.10.10.60">
    <property type="entry name" value="Homeodomain-like"/>
    <property type="match status" value="1"/>
</dbReference>
<keyword evidence="1" id="KW-0805">Transcription regulation</keyword>
<dbReference type="CDD" id="cd06124">
    <property type="entry name" value="cupin_NimR-like_N"/>
    <property type="match status" value="1"/>
</dbReference>
<proteinExistence type="predicted"/>
<dbReference type="PROSITE" id="PS00041">
    <property type="entry name" value="HTH_ARAC_FAMILY_1"/>
    <property type="match status" value="1"/>
</dbReference>
<keyword evidence="2" id="KW-0238">DNA-binding</keyword>
<dbReference type="SUPFAM" id="SSF46689">
    <property type="entry name" value="Homeodomain-like"/>
    <property type="match status" value="1"/>
</dbReference>
<name>A0ABX0Y913_9PSED</name>
<dbReference type="RefSeq" id="WP_168081273.1">
    <property type="nucleotide sequence ID" value="NZ_JAAVJI010000001.1"/>
</dbReference>
<dbReference type="PROSITE" id="PS01124">
    <property type="entry name" value="HTH_ARAC_FAMILY_2"/>
    <property type="match status" value="1"/>
</dbReference>
<dbReference type="EMBL" id="JAAVJI010000001">
    <property type="protein sequence ID" value="NJO99803.1"/>
    <property type="molecule type" value="Genomic_DNA"/>
</dbReference>
<dbReference type="Proteomes" id="UP000746535">
    <property type="component" value="Unassembled WGS sequence"/>
</dbReference>
<feature type="domain" description="HTH araC/xylS-type" evidence="4">
    <location>
        <begin position="156"/>
        <end position="255"/>
    </location>
</feature>
<reference evidence="5 6" key="1">
    <citation type="submission" date="2020-03" db="EMBL/GenBank/DDBJ databases">
        <authorList>
            <person name="Wang L."/>
            <person name="He N."/>
            <person name="Li Y."/>
            <person name="Fang Y."/>
            <person name="Zhang F."/>
        </authorList>
    </citation>
    <scope>NUCLEOTIDE SEQUENCE [LARGE SCALE GENOMIC DNA]</scope>
    <source>
        <strain evidence="6">hsmgli-8</strain>
    </source>
</reference>
<sequence length="264" mass="29541">MAQATPPDLTTTAHSLLPLSRTYPQGLSIEPHAHAWGQLLYAEHGLAWVDTPDTALLVPAHRAVWIPPHVPHGIRVVHNLDMHNLYLRREIAERMGAQLTVVEVSPLLRELIKRRVNLVPHPERDYQDALDTFLMVELRRARFTPMRVPMPAGGDRRLRSLCEQVLRAPSLEISFETQAEAVGASTRTLARLFKAELGVSFMDWRRQVQLAYACARLLEAVAVNTVAVELGYNLSSFSEMFKRFVGVAPSAYAAAQITEPDKAV</sequence>
<dbReference type="PANTHER" id="PTHR11019">
    <property type="entry name" value="HTH-TYPE TRANSCRIPTIONAL REGULATOR NIMR"/>
    <property type="match status" value="1"/>
</dbReference>
<dbReference type="InterPro" id="IPR018062">
    <property type="entry name" value="HTH_AraC-typ_CS"/>
</dbReference>
<dbReference type="SUPFAM" id="SSF51182">
    <property type="entry name" value="RmlC-like cupins"/>
    <property type="match status" value="1"/>
</dbReference>
<dbReference type="SMART" id="SM00342">
    <property type="entry name" value="HTH_ARAC"/>
    <property type="match status" value="1"/>
</dbReference>
<protein>
    <submittedName>
        <fullName evidence="5">AraC family transcriptional regulator</fullName>
    </submittedName>
</protein>
<dbReference type="InterPro" id="IPR014710">
    <property type="entry name" value="RmlC-like_jellyroll"/>
</dbReference>
<dbReference type="InterPro" id="IPR009057">
    <property type="entry name" value="Homeodomain-like_sf"/>
</dbReference>
<dbReference type="Pfam" id="PF12833">
    <property type="entry name" value="HTH_18"/>
    <property type="match status" value="1"/>
</dbReference>
<dbReference type="InterPro" id="IPR011051">
    <property type="entry name" value="RmlC_Cupin_sf"/>
</dbReference>
<evidence type="ECO:0000256" key="1">
    <source>
        <dbReference type="ARBA" id="ARBA00023015"/>
    </source>
</evidence>
<keyword evidence="6" id="KW-1185">Reference proteome</keyword>
<dbReference type="Pfam" id="PF02311">
    <property type="entry name" value="AraC_binding"/>
    <property type="match status" value="1"/>
</dbReference>
<dbReference type="InterPro" id="IPR018060">
    <property type="entry name" value="HTH_AraC"/>
</dbReference>
<comment type="caution">
    <text evidence="5">The sequence shown here is derived from an EMBL/GenBank/DDBJ whole genome shotgun (WGS) entry which is preliminary data.</text>
</comment>
<dbReference type="PANTHER" id="PTHR11019:SF159">
    <property type="entry name" value="TRANSCRIPTIONAL REGULATOR-RELATED"/>
    <property type="match status" value="1"/>
</dbReference>
<accession>A0ABX0Y913</accession>
<evidence type="ECO:0000256" key="2">
    <source>
        <dbReference type="ARBA" id="ARBA00023125"/>
    </source>
</evidence>
<evidence type="ECO:0000259" key="4">
    <source>
        <dbReference type="PROSITE" id="PS01124"/>
    </source>
</evidence>
<keyword evidence="3" id="KW-0804">Transcription</keyword>
<evidence type="ECO:0000256" key="3">
    <source>
        <dbReference type="ARBA" id="ARBA00023163"/>
    </source>
</evidence>